<keyword evidence="1" id="KW-0812">Transmembrane</keyword>
<dbReference type="EMBL" id="QPFP01000009">
    <property type="protein sequence ID" value="TEB34522.1"/>
    <property type="molecule type" value="Genomic_DNA"/>
</dbReference>
<evidence type="ECO:0000313" key="3">
    <source>
        <dbReference type="Proteomes" id="UP000298030"/>
    </source>
</evidence>
<evidence type="ECO:0000256" key="1">
    <source>
        <dbReference type="SAM" id="Phobius"/>
    </source>
</evidence>
<evidence type="ECO:0000313" key="2">
    <source>
        <dbReference type="EMBL" id="TEB34522.1"/>
    </source>
</evidence>
<reference evidence="2 3" key="1">
    <citation type="journal article" date="2019" name="Nat. Ecol. Evol.">
        <title>Megaphylogeny resolves global patterns of mushroom evolution.</title>
        <authorList>
            <person name="Varga T."/>
            <person name="Krizsan K."/>
            <person name="Foldi C."/>
            <person name="Dima B."/>
            <person name="Sanchez-Garcia M."/>
            <person name="Sanchez-Ramirez S."/>
            <person name="Szollosi G.J."/>
            <person name="Szarkandi J.G."/>
            <person name="Papp V."/>
            <person name="Albert L."/>
            <person name="Andreopoulos W."/>
            <person name="Angelini C."/>
            <person name="Antonin V."/>
            <person name="Barry K.W."/>
            <person name="Bougher N.L."/>
            <person name="Buchanan P."/>
            <person name="Buyck B."/>
            <person name="Bense V."/>
            <person name="Catcheside P."/>
            <person name="Chovatia M."/>
            <person name="Cooper J."/>
            <person name="Damon W."/>
            <person name="Desjardin D."/>
            <person name="Finy P."/>
            <person name="Geml J."/>
            <person name="Haridas S."/>
            <person name="Hughes K."/>
            <person name="Justo A."/>
            <person name="Karasinski D."/>
            <person name="Kautmanova I."/>
            <person name="Kiss B."/>
            <person name="Kocsube S."/>
            <person name="Kotiranta H."/>
            <person name="LaButti K.M."/>
            <person name="Lechner B.E."/>
            <person name="Liimatainen K."/>
            <person name="Lipzen A."/>
            <person name="Lukacs Z."/>
            <person name="Mihaltcheva S."/>
            <person name="Morgado L.N."/>
            <person name="Niskanen T."/>
            <person name="Noordeloos M.E."/>
            <person name="Ohm R.A."/>
            <person name="Ortiz-Santana B."/>
            <person name="Ovrebo C."/>
            <person name="Racz N."/>
            <person name="Riley R."/>
            <person name="Savchenko A."/>
            <person name="Shiryaev A."/>
            <person name="Soop K."/>
            <person name="Spirin V."/>
            <person name="Szebenyi C."/>
            <person name="Tomsovsky M."/>
            <person name="Tulloss R.E."/>
            <person name="Uehling J."/>
            <person name="Grigoriev I.V."/>
            <person name="Vagvolgyi C."/>
            <person name="Papp T."/>
            <person name="Martin F.M."/>
            <person name="Miettinen O."/>
            <person name="Hibbett D.S."/>
            <person name="Nagy L.G."/>
        </authorList>
    </citation>
    <scope>NUCLEOTIDE SEQUENCE [LARGE SCALE GENOMIC DNA]</scope>
    <source>
        <strain evidence="2 3">FP101781</strain>
    </source>
</reference>
<accession>A0A4Y7TLV1</accession>
<protein>
    <submittedName>
        <fullName evidence="2">Uncharacterized protein</fullName>
    </submittedName>
</protein>
<proteinExistence type="predicted"/>
<comment type="caution">
    <text evidence="2">The sequence shown here is derived from an EMBL/GenBank/DDBJ whole genome shotgun (WGS) entry which is preliminary data.</text>
</comment>
<dbReference type="OrthoDB" id="2322499at2759"/>
<dbReference type="AlphaFoldDB" id="A0A4Y7TLV1"/>
<sequence length="74" mass="8388">MTSINPAEAISSWVMEKKASQIARIKHASVCEHWYNHWVARTPPPSSELPFFDLAVTAVLSSALVYLWKDRIFG</sequence>
<feature type="transmembrane region" description="Helical" evidence="1">
    <location>
        <begin position="49"/>
        <end position="68"/>
    </location>
</feature>
<dbReference type="Proteomes" id="UP000298030">
    <property type="component" value="Unassembled WGS sequence"/>
</dbReference>
<organism evidence="2 3">
    <name type="scientific">Coprinellus micaceus</name>
    <name type="common">Glistening ink-cap mushroom</name>
    <name type="synonym">Coprinus micaceus</name>
    <dbReference type="NCBI Taxonomy" id="71717"/>
    <lineage>
        <taxon>Eukaryota</taxon>
        <taxon>Fungi</taxon>
        <taxon>Dikarya</taxon>
        <taxon>Basidiomycota</taxon>
        <taxon>Agaricomycotina</taxon>
        <taxon>Agaricomycetes</taxon>
        <taxon>Agaricomycetidae</taxon>
        <taxon>Agaricales</taxon>
        <taxon>Agaricineae</taxon>
        <taxon>Psathyrellaceae</taxon>
        <taxon>Coprinellus</taxon>
    </lineage>
</organism>
<keyword evidence="1" id="KW-1133">Transmembrane helix</keyword>
<keyword evidence="3" id="KW-1185">Reference proteome</keyword>
<keyword evidence="1" id="KW-0472">Membrane</keyword>
<gene>
    <name evidence="2" type="ORF">FA13DRAFT_1788946</name>
</gene>
<name>A0A4Y7TLV1_COPMI</name>